<feature type="domain" description="GED" evidence="11">
    <location>
        <begin position="1686"/>
        <end position="1778"/>
    </location>
</feature>
<feature type="region of interest" description="Disordered" evidence="10">
    <location>
        <begin position="600"/>
        <end position="624"/>
    </location>
</feature>
<keyword evidence="5" id="KW-0378">Hydrolase</keyword>
<dbReference type="SMART" id="SM00302">
    <property type="entry name" value="GED"/>
    <property type="match status" value="1"/>
</dbReference>
<dbReference type="InterPro" id="IPR027417">
    <property type="entry name" value="P-loop_NTPase"/>
</dbReference>
<keyword evidence="7" id="KW-0505">Motor protein</keyword>
<evidence type="ECO:0000256" key="1">
    <source>
        <dbReference type="ARBA" id="ARBA00004245"/>
    </source>
</evidence>
<dbReference type="CDD" id="cd08771">
    <property type="entry name" value="DLP_1"/>
    <property type="match status" value="1"/>
</dbReference>
<evidence type="ECO:0000256" key="8">
    <source>
        <dbReference type="ARBA" id="ARBA00023212"/>
    </source>
</evidence>
<evidence type="ECO:0000256" key="6">
    <source>
        <dbReference type="ARBA" id="ARBA00023134"/>
    </source>
</evidence>
<dbReference type="PROSITE" id="PS51388">
    <property type="entry name" value="GED"/>
    <property type="match status" value="1"/>
</dbReference>
<evidence type="ECO:0000256" key="4">
    <source>
        <dbReference type="ARBA" id="ARBA00022741"/>
    </source>
</evidence>
<name>A0A7J7CDE0_TRIWF</name>
<feature type="region of interest" description="Disordered" evidence="10">
    <location>
        <begin position="642"/>
        <end position="687"/>
    </location>
</feature>
<dbReference type="InterPro" id="IPR022812">
    <property type="entry name" value="Dynamin"/>
</dbReference>
<evidence type="ECO:0000256" key="7">
    <source>
        <dbReference type="ARBA" id="ARBA00023175"/>
    </source>
</evidence>
<evidence type="ECO:0000256" key="3">
    <source>
        <dbReference type="ARBA" id="ARBA00022701"/>
    </source>
</evidence>
<dbReference type="PANTHER" id="PTHR34962:SF1">
    <property type="entry name" value="EMBRYO DEFECTIVE 1703-RELATED"/>
    <property type="match status" value="1"/>
</dbReference>
<sequence length="1778" mass="201059">MDCLRPPTPVTHHGFHGTSFFTTNFSFRTCNWRNPDRFHKRLSFSFCSPFYATTRLRVSAQFGRSTTRRNWLRKKLLEDQKVRLNPTSLNPSPDPQVYHNVEILGKNLSGHSENQRDSCYNVVDSSNLGESALLVKLENWVEQYKKDAEFWGIGPTPIFTVFQGLDGNVERVVVDEDEILSRSPVGSGEFEDLREVNSKILYARSLAQKMEKGESVISRNSTIVKFVSSTEKSDFTSTIGVDNVIPRDDTVTKPVSSSEKSDFTSSIRGVVLSPNFVPKLLKFGSIVLCGLIVFGAVKKLLSFGNKEEQLTEQEEETLENPRVEVVQESPEPPIVSFKKPKLDKGELMNSILKAKGLQGRLAVHEHSSSQTTTSVDFDNRIKEIREMARKAHENEGMENSLAEQIDEKRETEDEKLSNEIEMVGRQRVGGAGFLIDISDTKLEEGRVIATSTDEPKGDDTKIFSKVGNNGNENVPVSSIASIEISKDQQSIEQDLMDDGSNFPAVIRKEILPSNATDGELCISKSKPKRMKRRVIRSVEEAREFLVNKRDKQGDIDKTEVNDVQNISGLLSAKRLSSNTGQRVSKDRKVSDVKSEISEYETARKSFTPKDESIPSEDFYSGDRDKGCGEVSISVSTDSEVCIPKENESGTPRRHDSRDAVEGCEGDDKPKPPTSLSHEINGSKERTRHPVKAENWIEKNFHEVEPILKKIGDGFRENYMVARERANEPLDMDLGQLISNANDGELEWMNDENLREIVFQVRENELMGKDPFHLIADEDKLAFFKGLEKKVEKDNEKLSHLHNWLHSNIENLDYGADGISLYDPPEKIIPRWKGPPLEKNPEFLNNFEEQRKAIFAGKTDRSYPAKKDEQNFLQKSTESIGNGNVARNSANQAFVKGVHDRDPKGSKTVIEGSDGTVRSGKKSGKEYWQHTKKWSRGFLESYNAETDPEVKSSMKEMGKDLDRWITEEEIQESADLMSKLPERNKEFMEKKLNKLKREMELFGPQAVVSKYREYADDKEQDYLWWLDLPHVLCIELYTTENEEQKIGFYSLEMAADLELEPKPYHVIAFEDAGDCKNLCYIIQAHMDMLGNGHAFVVARPPKDAFREAKANGFGVTVIRKGELPLNIDQTLEEVEEQVTEIGSKIYHDKITQERSVDTSAIMKGVFGVENTTRSHISSSQLIYLQKTIKAEVEEYKPEGKVMPRSDIPVRRNNSLKCPRIEQSTFTGLLSAEERANRSIGDPTMENLISLVNKIQRACTALGDHGEESALPTLWDSLPAIAVVGGQSSGKSSVLESIVGKDFLPRGAGIVTRRPLVLQLHRIDEGREYAEFMHLPKKKFTDFAAVRKEISDETDRETGRSKQISTVPIHLSIFSPNVVNLTLVDLPGLTKVAVEGQHESIVQDIENMVRSYIEKPNCIILAISPANQDLATSDAIKISREVDPKGERTFGVLTKIDLMDQGTNAVDILEGKSYKLQYPWIGVVNRSQADINKSVDMIAARRREREYFANSPEYKHLAQRMGSEHLGKMMSKHLERVIKSRIPGLQSLIAKTITELETELSRLGKPIATDAGGKLYMIMEICRSFDQIFKEHLDGAHFIMNRKPVWLTVSCSYSQELKQYPTLRVEVSTAAIESLERMKEESKKATLLLVDMECGYLTVEFFRKLPQDIEKGGNPTHSIFDRYNDSYLRRVGSTVLSYVNMISSCLRNSIPKSIVYCQVREAKRSLLDFYFTELGKKESKQLATLLDEDPAVMQRRTSIGKRLELYRQAQAEIDAVAWSK</sequence>
<dbReference type="PROSITE" id="PS00410">
    <property type="entry name" value="G_DYNAMIN_1"/>
    <property type="match status" value="1"/>
</dbReference>
<dbReference type="SMART" id="SM00053">
    <property type="entry name" value="DYNc"/>
    <property type="match status" value="1"/>
</dbReference>
<dbReference type="InterPro" id="IPR045063">
    <property type="entry name" value="Dynamin_N"/>
</dbReference>
<dbReference type="InterPro" id="IPR003130">
    <property type="entry name" value="GED"/>
</dbReference>
<evidence type="ECO:0000256" key="2">
    <source>
        <dbReference type="ARBA" id="ARBA00022490"/>
    </source>
</evidence>
<dbReference type="GO" id="GO:0005525">
    <property type="term" value="F:GTP binding"/>
    <property type="evidence" value="ECO:0007669"/>
    <property type="project" value="UniProtKB-KW"/>
</dbReference>
<protein>
    <submittedName>
        <fullName evidence="13">Tenomodulin</fullName>
    </submittedName>
</protein>
<dbReference type="SUPFAM" id="SSF52540">
    <property type="entry name" value="P-loop containing nucleoside triphosphate hydrolases"/>
    <property type="match status" value="1"/>
</dbReference>
<organism evidence="13 14">
    <name type="scientific">Tripterygium wilfordii</name>
    <name type="common">Thunder God vine</name>
    <dbReference type="NCBI Taxonomy" id="458696"/>
    <lineage>
        <taxon>Eukaryota</taxon>
        <taxon>Viridiplantae</taxon>
        <taxon>Streptophyta</taxon>
        <taxon>Embryophyta</taxon>
        <taxon>Tracheophyta</taxon>
        <taxon>Spermatophyta</taxon>
        <taxon>Magnoliopsida</taxon>
        <taxon>eudicotyledons</taxon>
        <taxon>Gunneridae</taxon>
        <taxon>Pentapetalae</taxon>
        <taxon>rosids</taxon>
        <taxon>fabids</taxon>
        <taxon>Celastrales</taxon>
        <taxon>Celastraceae</taxon>
        <taxon>Tripterygium</taxon>
    </lineage>
</organism>
<dbReference type="GO" id="GO:0005874">
    <property type="term" value="C:microtubule"/>
    <property type="evidence" value="ECO:0007669"/>
    <property type="project" value="UniProtKB-KW"/>
</dbReference>
<evidence type="ECO:0000256" key="5">
    <source>
        <dbReference type="ARBA" id="ARBA00022801"/>
    </source>
</evidence>
<evidence type="ECO:0000313" key="13">
    <source>
        <dbReference type="EMBL" id="KAF5732122.1"/>
    </source>
</evidence>
<dbReference type="EMBL" id="JAAARO010000018">
    <property type="protein sequence ID" value="KAF5732122.1"/>
    <property type="molecule type" value="Genomic_DNA"/>
</dbReference>
<comment type="caution">
    <text evidence="13">The sequence shown here is derived from an EMBL/GenBank/DDBJ whole genome shotgun (WGS) entry which is preliminary data.</text>
</comment>
<dbReference type="Proteomes" id="UP000593562">
    <property type="component" value="Unassembled WGS sequence"/>
</dbReference>
<dbReference type="Gene3D" id="1.20.120.1240">
    <property type="entry name" value="Dynamin, middle domain"/>
    <property type="match status" value="1"/>
</dbReference>
<evidence type="ECO:0000259" key="11">
    <source>
        <dbReference type="PROSITE" id="PS51388"/>
    </source>
</evidence>
<keyword evidence="2" id="KW-0963">Cytoplasm</keyword>
<keyword evidence="8" id="KW-0206">Cytoskeleton</keyword>
<evidence type="ECO:0000256" key="9">
    <source>
        <dbReference type="RuleBase" id="RU003932"/>
    </source>
</evidence>
<comment type="subcellular location">
    <subcellularLocation>
        <location evidence="1">Cytoplasm</location>
        <location evidence="1">Cytoskeleton</location>
    </subcellularLocation>
</comment>
<dbReference type="Pfam" id="PF00350">
    <property type="entry name" value="Dynamin_N"/>
    <property type="match status" value="1"/>
</dbReference>
<accession>A0A7J7CDE0</accession>
<feature type="compositionally biased region" description="Basic and acidic residues" evidence="10">
    <location>
        <begin position="642"/>
        <end position="670"/>
    </location>
</feature>
<dbReference type="Gene3D" id="3.40.50.300">
    <property type="entry name" value="P-loop containing nucleotide triphosphate hydrolases"/>
    <property type="match status" value="1"/>
</dbReference>
<dbReference type="PRINTS" id="PR00195">
    <property type="entry name" value="DYNAMIN"/>
</dbReference>
<proteinExistence type="inferred from homology"/>
<dbReference type="GO" id="GO:0005737">
    <property type="term" value="C:cytoplasm"/>
    <property type="evidence" value="ECO:0007669"/>
    <property type="project" value="UniProtKB-ARBA"/>
</dbReference>
<keyword evidence="14" id="KW-1185">Reference proteome</keyword>
<evidence type="ECO:0000259" key="12">
    <source>
        <dbReference type="PROSITE" id="PS51718"/>
    </source>
</evidence>
<dbReference type="InParanoid" id="A0A7J7CDE0"/>
<evidence type="ECO:0000313" key="14">
    <source>
        <dbReference type="Proteomes" id="UP000593562"/>
    </source>
</evidence>
<gene>
    <name evidence="13" type="ORF">HS088_TW18G00811</name>
</gene>
<dbReference type="InterPro" id="IPR020850">
    <property type="entry name" value="GED_dom"/>
</dbReference>
<dbReference type="GO" id="GO:0003924">
    <property type="term" value="F:GTPase activity"/>
    <property type="evidence" value="ECO:0007669"/>
    <property type="project" value="InterPro"/>
</dbReference>
<feature type="region of interest" description="Disordered" evidence="10">
    <location>
        <begin position="893"/>
        <end position="923"/>
    </location>
</feature>
<keyword evidence="3" id="KW-0493">Microtubule</keyword>
<comment type="similarity">
    <text evidence="9">Belongs to the TRAFAC class dynamin-like GTPase superfamily. Dynamin/Fzo/YdjA family.</text>
</comment>
<evidence type="ECO:0000256" key="10">
    <source>
        <dbReference type="SAM" id="MobiDB-lite"/>
    </source>
</evidence>
<keyword evidence="6 9" id="KW-0342">GTP-binding</keyword>
<keyword evidence="4 9" id="KW-0547">Nucleotide-binding</keyword>
<dbReference type="FunFam" id="3.40.50.300:FF:000228">
    <property type="entry name" value="dynamin-related protein 1E"/>
    <property type="match status" value="1"/>
</dbReference>
<dbReference type="Pfam" id="PF01031">
    <property type="entry name" value="Dynamin_M"/>
    <property type="match status" value="1"/>
</dbReference>
<feature type="domain" description="Dynamin-type G" evidence="12">
    <location>
        <begin position="1273"/>
        <end position="1541"/>
    </location>
</feature>
<dbReference type="PANTHER" id="PTHR34962">
    <property type="entry name" value="EMBRYO DEFECTIVE 1703-RELATED"/>
    <property type="match status" value="1"/>
</dbReference>
<dbReference type="InterPro" id="IPR030381">
    <property type="entry name" value="G_DYNAMIN_dom"/>
</dbReference>
<dbReference type="InterPro" id="IPR001401">
    <property type="entry name" value="Dynamin_GTPase"/>
</dbReference>
<reference evidence="13 14" key="1">
    <citation type="journal article" date="2020" name="Nat. Commun.">
        <title>Genome of Tripterygium wilfordii and identification of cytochrome P450 involved in triptolide biosynthesis.</title>
        <authorList>
            <person name="Tu L."/>
            <person name="Su P."/>
            <person name="Zhang Z."/>
            <person name="Gao L."/>
            <person name="Wang J."/>
            <person name="Hu T."/>
            <person name="Zhou J."/>
            <person name="Zhang Y."/>
            <person name="Zhao Y."/>
            <person name="Liu Y."/>
            <person name="Song Y."/>
            <person name="Tong Y."/>
            <person name="Lu Y."/>
            <person name="Yang J."/>
            <person name="Xu C."/>
            <person name="Jia M."/>
            <person name="Peters R.J."/>
            <person name="Huang L."/>
            <person name="Gao W."/>
        </authorList>
    </citation>
    <scope>NUCLEOTIDE SEQUENCE [LARGE SCALE GENOMIC DNA]</scope>
    <source>
        <strain evidence="14">cv. XIE 37</strain>
        <tissue evidence="13">Leaf</tissue>
    </source>
</reference>
<feature type="compositionally biased region" description="Basic and acidic residues" evidence="10">
    <location>
        <begin position="600"/>
        <end position="612"/>
    </location>
</feature>
<dbReference type="Pfam" id="PF02212">
    <property type="entry name" value="GED"/>
    <property type="match status" value="1"/>
</dbReference>
<dbReference type="InterPro" id="IPR019762">
    <property type="entry name" value="Dynamin_GTPase_CS"/>
</dbReference>
<dbReference type="PROSITE" id="PS51718">
    <property type="entry name" value="G_DYNAMIN_2"/>
    <property type="match status" value="1"/>
</dbReference>
<dbReference type="InterPro" id="IPR000375">
    <property type="entry name" value="Dynamin_stalk"/>
</dbReference>
<dbReference type="FunCoup" id="A0A7J7CDE0">
    <property type="interactions" value="1600"/>
</dbReference>